<proteinExistence type="predicted"/>
<evidence type="ECO:0000313" key="4">
    <source>
        <dbReference type="Proteomes" id="UP000238034"/>
    </source>
</evidence>
<comment type="caution">
    <text evidence="3">The sequence shown here is derived from an EMBL/GenBank/DDBJ whole genome shotgun (WGS) entry which is preliminary data.</text>
</comment>
<dbReference type="InterPro" id="IPR024278">
    <property type="entry name" value="DUF3823_N"/>
</dbReference>
<dbReference type="OrthoDB" id="1433240at2"/>
<dbReference type="Proteomes" id="UP000238034">
    <property type="component" value="Unassembled WGS sequence"/>
</dbReference>
<feature type="domain" description="DUF3823" evidence="2">
    <location>
        <begin position="123"/>
        <end position="223"/>
    </location>
</feature>
<evidence type="ECO:0000259" key="2">
    <source>
        <dbReference type="Pfam" id="PF18003"/>
    </source>
</evidence>
<dbReference type="EMBL" id="PVTH01000014">
    <property type="protein sequence ID" value="PRY48593.1"/>
    <property type="molecule type" value="Genomic_DNA"/>
</dbReference>
<accession>A0A2T0TSH0</accession>
<organism evidence="3 4">
    <name type="scientific">Arcticibacter pallidicorallinus</name>
    <dbReference type="NCBI Taxonomy" id="1259464"/>
    <lineage>
        <taxon>Bacteria</taxon>
        <taxon>Pseudomonadati</taxon>
        <taxon>Bacteroidota</taxon>
        <taxon>Sphingobacteriia</taxon>
        <taxon>Sphingobacteriales</taxon>
        <taxon>Sphingobacteriaceae</taxon>
        <taxon>Arcticibacter</taxon>
    </lineage>
</organism>
<keyword evidence="4" id="KW-1185">Reference proteome</keyword>
<dbReference type="Pfam" id="PF12866">
    <property type="entry name" value="DUF3823"/>
    <property type="match status" value="1"/>
</dbReference>
<dbReference type="Gene3D" id="2.60.40.2060">
    <property type="match status" value="1"/>
</dbReference>
<dbReference type="RefSeq" id="WP_106295419.1">
    <property type="nucleotide sequence ID" value="NZ_PVTH01000014.1"/>
</dbReference>
<feature type="domain" description="DUF3823" evidence="1">
    <location>
        <begin position="31"/>
        <end position="118"/>
    </location>
</feature>
<dbReference type="Gene3D" id="2.60.40.1120">
    <property type="entry name" value="Carboxypeptidase-like, regulatory domain"/>
    <property type="match status" value="1"/>
</dbReference>
<evidence type="ECO:0000313" key="3">
    <source>
        <dbReference type="EMBL" id="PRY48593.1"/>
    </source>
</evidence>
<dbReference type="PROSITE" id="PS51257">
    <property type="entry name" value="PROKAR_LIPOPROTEIN"/>
    <property type="match status" value="1"/>
</dbReference>
<name>A0A2T0TSH0_9SPHI</name>
<reference evidence="3 4" key="1">
    <citation type="submission" date="2018-03" db="EMBL/GenBank/DDBJ databases">
        <title>Genomic Encyclopedia of Type Strains, Phase III (KMG-III): the genomes of soil and plant-associated and newly described type strains.</title>
        <authorList>
            <person name="Whitman W."/>
        </authorList>
    </citation>
    <scope>NUCLEOTIDE SEQUENCE [LARGE SCALE GENOMIC DNA]</scope>
    <source>
        <strain evidence="3 4">CGMCC 1.9313</strain>
    </source>
</reference>
<sequence>MKIKPYLYILLFTVAVGSIGCAKDNYDEPQSMLSGRVVYEGQPIGLRSNGVQLELWQRGYAFFSKIPVYVNQDGSFSARLFDGNYKLTRQNGVGPWINNTDSIDVQVRGNTVVDVPVTPYTFVRSATYQRNGTTITATANLQTVSTANPLESVRLYVFRTALVDDVNQNAITVTQASAIPNAAQPVVMNVTVPAALAGLDAVYVRVGVKTAGVSELAYSPAEKIALR</sequence>
<gene>
    <name evidence="3" type="ORF">B0I27_11452</name>
</gene>
<dbReference type="AlphaFoldDB" id="A0A2T0TSH0"/>
<dbReference type="Pfam" id="PF18003">
    <property type="entry name" value="DUF3823_C"/>
    <property type="match status" value="1"/>
</dbReference>
<dbReference type="InterPro" id="IPR041186">
    <property type="entry name" value="DUF3823_C"/>
</dbReference>
<protein>
    <submittedName>
        <fullName evidence="3">Uncharacterized protein DUF3823</fullName>
    </submittedName>
</protein>
<evidence type="ECO:0000259" key="1">
    <source>
        <dbReference type="Pfam" id="PF12866"/>
    </source>
</evidence>